<dbReference type="WBParaSite" id="SBAD_0001127601-mRNA-1">
    <property type="protein sequence ID" value="SBAD_0001127601-mRNA-1"/>
    <property type="gene ID" value="SBAD_0001127601"/>
</dbReference>
<dbReference type="InterPro" id="IPR000845">
    <property type="entry name" value="Nucleoside_phosphorylase_d"/>
</dbReference>
<dbReference type="UniPathway" id="UPA00606"/>
<dbReference type="EMBL" id="UZAM01014751">
    <property type="protein sequence ID" value="VDP35451.1"/>
    <property type="molecule type" value="Genomic_DNA"/>
</dbReference>
<dbReference type="Pfam" id="PF01048">
    <property type="entry name" value="PNP_UDP_1"/>
    <property type="match status" value="1"/>
</dbReference>
<comment type="pathway">
    <text evidence="1 9">Purine metabolism; purine nucleoside salvage.</text>
</comment>
<keyword evidence="4 9" id="KW-0808">Transferase</keyword>
<proteinExistence type="inferred from homology"/>
<dbReference type="CDD" id="cd09009">
    <property type="entry name" value="PNP-EcPNPII_like"/>
    <property type="match status" value="1"/>
</dbReference>
<dbReference type="GO" id="GO:0004731">
    <property type="term" value="F:purine-nucleoside phosphorylase activity"/>
    <property type="evidence" value="ECO:0007669"/>
    <property type="project" value="UniProtKB-EC"/>
</dbReference>
<evidence type="ECO:0000256" key="5">
    <source>
        <dbReference type="ARBA" id="ARBA00023918"/>
    </source>
</evidence>
<feature type="domain" description="Nucleoside phosphorylase" evidence="10">
    <location>
        <begin position="33"/>
        <end position="266"/>
    </location>
</feature>
<dbReference type="NCBIfam" id="NF006054">
    <property type="entry name" value="PRK08202.1"/>
    <property type="match status" value="1"/>
</dbReference>
<dbReference type="InterPro" id="IPR011268">
    <property type="entry name" value="Purine_phosphorylase"/>
</dbReference>
<evidence type="ECO:0000256" key="2">
    <source>
        <dbReference type="ARBA" id="ARBA00006751"/>
    </source>
</evidence>
<gene>
    <name evidence="11" type="ORF">SBAD_LOCUS10901</name>
</gene>
<organism evidence="13">
    <name type="scientific">Soboliphyme baturini</name>
    <dbReference type="NCBI Taxonomy" id="241478"/>
    <lineage>
        <taxon>Eukaryota</taxon>
        <taxon>Metazoa</taxon>
        <taxon>Ecdysozoa</taxon>
        <taxon>Nematoda</taxon>
        <taxon>Enoplea</taxon>
        <taxon>Dorylaimia</taxon>
        <taxon>Dioctophymatida</taxon>
        <taxon>Dioctophymatoidea</taxon>
        <taxon>Soboliphymatidae</taxon>
        <taxon>Soboliphyme</taxon>
    </lineage>
</organism>
<evidence type="ECO:0000256" key="3">
    <source>
        <dbReference type="ARBA" id="ARBA00022676"/>
    </source>
</evidence>
<evidence type="ECO:0000256" key="7">
    <source>
        <dbReference type="ARBA" id="ARBA00023950"/>
    </source>
</evidence>
<dbReference type="Proteomes" id="UP000270296">
    <property type="component" value="Unassembled WGS sequence"/>
</dbReference>
<comment type="catalytic activity">
    <reaction evidence="7">
        <text>2'-deoxyinosine + phosphate = 2-deoxy-alpha-D-ribose 1-phosphate + hypoxanthine</text>
        <dbReference type="Rhea" id="RHEA:27750"/>
        <dbReference type="ChEBI" id="CHEBI:17368"/>
        <dbReference type="ChEBI" id="CHEBI:28997"/>
        <dbReference type="ChEBI" id="CHEBI:43474"/>
        <dbReference type="ChEBI" id="CHEBI:57259"/>
        <dbReference type="EC" id="2.4.2.1"/>
    </reaction>
</comment>
<evidence type="ECO:0000313" key="12">
    <source>
        <dbReference type="Proteomes" id="UP000270296"/>
    </source>
</evidence>
<evidence type="ECO:0000256" key="4">
    <source>
        <dbReference type="ARBA" id="ARBA00022679"/>
    </source>
</evidence>
<evidence type="ECO:0000256" key="8">
    <source>
        <dbReference type="ARBA" id="ARBA00023970"/>
    </source>
</evidence>
<dbReference type="GO" id="GO:0005737">
    <property type="term" value="C:cytoplasm"/>
    <property type="evidence" value="ECO:0007669"/>
    <property type="project" value="TreeGrafter"/>
</dbReference>
<evidence type="ECO:0000259" key="10">
    <source>
        <dbReference type="Pfam" id="PF01048"/>
    </source>
</evidence>
<comment type="catalytic activity">
    <reaction evidence="8">
        <text>guanosine + phosphate = alpha-D-ribose 1-phosphate + guanine</text>
        <dbReference type="Rhea" id="RHEA:13233"/>
        <dbReference type="ChEBI" id="CHEBI:16235"/>
        <dbReference type="ChEBI" id="CHEBI:16750"/>
        <dbReference type="ChEBI" id="CHEBI:43474"/>
        <dbReference type="ChEBI" id="CHEBI:57720"/>
        <dbReference type="EC" id="2.4.2.1"/>
    </reaction>
</comment>
<dbReference type="OrthoDB" id="10261782at2759"/>
<dbReference type="PANTHER" id="PTHR11904">
    <property type="entry name" value="METHYLTHIOADENOSINE/PURINE NUCLEOSIDE PHOSPHORYLASE"/>
    <property type="match status" value="1"/>
</dbReference>
<evidence type="ECO:0000256" key="6">
    <source>
        <dbReference type="ARBA" id="ARBA00023929"/>
    </source>
</evidence>
<comment type="catalytic activity">
    <reaction evidence="6">
        <text>2'-deoxyguanosine + phosphate = 2-deoxy-alpha-D-ribose 1-phosphate + guanine</text>
        <dbReference type="Rhea" id="RHEA:27738"/>
        <dbReference type="ChEBI" id="CHEBI:16235"/>
        <dbReference type="ChEBI" id="CHEBI:17172"/>
        <dbReference type="ChEBI" id="CHEBI:43474"/>
        <dbReference type="ChEBI" id="CHEBI:57259"/>
        <dbReference type="EC" id="2.4.2.1"/>
    </reaction>
</comment>
<dbReference type="SUPFAM" id="SSF53167">
    <property type="entry name" value="Purine and uridine phosphorylases"/>
    <property type="match status" value="1"/>
</dbReference>
<evidence type="ECO:0000256" key="1">
    <source>
        <dbReference type="ARBA" id="ARBA00005058"/>
    </source>
</evidence>
<reference evidence="11 12" key="2">
    <citation type="submission" date="2018-11" db="EMBL/GenBank/DDBJ databases">
        <authorList>
            <consortium name="Pathogen Informatics"/>
        </authorList>
    </citation>
    <scope>NUCLEOTIDE SEQUENCE [LARGE SCALE GENOMIC DNA]</scope>
</reference>
<dbReference type="InterPro" id="IPR035994">
    <property type="entry name" value="Nucleoside_phosphorylase_sf"/>
</dbReference>
<protein>
    <recommendedName>
        <fullName evidence="9">Purine nucleoside phosphorylase</fullName>
        <ecNumber evidence="9">2.4.2.1</ecNumber>
    </recommendedName>
    <alternativeName>
        <fullName evidence="9">Inosine-guanosine phosphorylase</fullName>
    </alternativeName>
</protein>
<reference evidence="13" key="1">
    <citation type="submission" date="2016-06" db="UniProtKB">
        <authorList>
            <consortium name="WormBaseParasite"/>
        </authorList>
    </citation>
    <scope>IDENTIFICATION</scope>
</reference>
<accession>A0A183J4V2</accession>
<evidence type="ECO:0000313" key="11">
    <source>
        <dbReference type="EMBL" id="VDP35451.1"/>
    </source>
</evidence>
<dbReference type="Gene3D" id="3.40.50.1580">
    <property type="entry name" value="Nucleoside phosphorylase domain"/>
    <property type="match status" value="1"/>
</dbReference>
<dbReference type="AlphaFoldDB" id="A0A183J4V2"/>
<dbReference type="PIRSF" id="PIRSF000477">
    <property type="entry name" value="PurNPase"/>
    <property type="match status" value="1"/>
</dbReference>
<keyword evidence="3 9" id="KW-0328">Glycosyltransferase</keyword>
<comment type="function">
    <text evidence="9">The purine nucleoside phosphorylases catalyze the phosphorolytic breakdown of the N-glycosidic bond in the beta-(deoxy)ribonucleoside molecules, with the formation of the corresponding free purine bases and pentose-1-phosphate.</text>
</comment>
<dbReference type="NCBIfam" id="TIGR01697">
    <property type="entry name" value="PNPH-PUNA-XAPA"/>
    <property type="match status" value="1"/>
</dbReference>
<comment type="similarity">
    <text evidence="2 9">Belongs to the PNP/MTAP phosphorylase family.</text>
</comment>
<evidence type="ECO:0000256" key="9">
    <source>
        <dbReference type="PIRNR" id="PIRNR000477"/>
    </source>
</evidence>
<evidence type="ECO:0000313" key="13">
    <source>
        <dbReference type="WBParaSite" id="SBAD_0001127601-mRNA-1"/>
    </source>
</evidence>
<keyword evidence="12" id="KW-1185">Reference proteome</keyword>
<dbReference type="EC" id="2.4.2.1" evidence="9"/>
<sequence length="267" mass="28567">MASPGKVAIKTDYDGLQNVADFIKQRIKCSPIIGLVAGSGLGHIAKDITDAVTLKYAEIPGFPVSTAIGHEGNLVCGLLSGRPVVCMQGRLHTYEGYTPAECAAPIRVMHLLGVKFLIVTNASGGLNPDYQPGDILLLKDHVCLPALTGLNPLIGPNDDRQVFEICIRLLYTRATKQFGTRFPAMDNCYDVGLAVVVKNAAEKLGLKGKLREGVYAMISGPAYATKTESALLRTLGGDAIGMSNCWEVMIARHCGMKIMSLCVITDM</sequence>
<name>A0A183J4V2_9BILA</name>
<comment type="catalytic activity">
    <reaction evidence="5">
        <text>inosine + phosphate = alpha-D-ribose 1-phosphate + hypoxanthine</text>
        <dbReference type="Rhea" id="RHEA:27646"/>
        <dbReference type="ChEBI" id="CHEBI:17368"/>
        <dbReference type="ChEBI" id="CHEBI:17596"/>
        <dbReference type="ChEBI" id="CHEBI:43474"/>
        <dbReference type="ChEBI" id="CHEBI:57720"/>
        <dbReference type="EC" id="2.4.2.1"/>
    </reaction>
</comment>
<dbReference type="GO" id="GO:0009116">
    <property type="term" value="P:nucleoside metabolic process"/>
    <property type="evidence" value="ECO:0007669"/>
    <property type="project" value="InterPro"/>
</dbReference>
<dbReference type="PANTHER" id="PTHR11904:SF9">
    <property type="entry name" value="PURINE NUCLEOSIDE PHOSPHORYLASE-RELATED"/>
    <property type="match status" value="1"/>
</dbReference>